<proteinExistence type="predicted"/>
<evidence type="ECO:0000313" key="2">
    <source>
        <dbReference type="Proteomes" id="UP000722121"/>
    </source>
</evidence>
<dbReference type="EMBL" id="JAFITR010000134">
    <property type="protein sequence ID" value="MBN4067405.1"/>
    <property type="molecule type" value="Genomic_DNA"/>
</dbReference>
<protein>
    <submittedName>
        <fullName evidence="1">Uncharacterized protein</fullName>
    </submittedName>
</protein>
<evidence type="ECO:0000313" key="1">
    <source>
        <dbReference type="EMBL" id="MBN4067405.1"/>
    </source>
</evidence>
<gene>
    <name evidence="1" type="ORF">JYU14_04910</name>
</gene>
<keyword evidence="2" id="KW-1185">Reference proteome</keyword>
<sequence length="159" mass="17591">MVKTVLRESSLQKEGPLYVSKFSRVQLLVDREEMRSLLGSLNPFGIYAASGVVDRGSGEVCCEEFLAVYDSYVGALQAGSAPIHPQVRCRFSDYWSASSDALYAAVLPNGRELVKACRPVIQLQPHLLSYSPDDGVFRSMVMGPDSISWGIQFSYPQLY</sequence>
<accession>A0ABS3ARN6</accession>
<organism evidence="1 2">
    <name type="scientific">Simkania negevensis</name>
    <dbReference type="NCBI Taxonomy" id="83561"/>
    <lineage>
        <taxon>Bacteria</taxon>
        <taxon>Pseudomonadati</taxon>
        <taxon>Chlamydiota</taxon>
        <taxon>Chlamydiia</taxon>
        <taxon>Parachlamydiales</taxon>
        <taxon>Simkaniaceae</taxon>
        <taxon>Simkania</taxon>
    </lineage>
</organism>
<dbReference type="Proteomes" id="UP000722121">
    <property type="component" value="Unassembled WGS sequence"/>
</dbReference>
<comment type="caution">
    <text evidence="1">The sequence shown here is derived from an EMBL/GenBank/DDBJ whole genome shotgun (WGS) entry which is preliminary data.</text>
</comment>
<name>A0ABS3ARN6_9BACT</name>
<feature type="non-terminal residue" evidence="1">
    <location>
        <position position="159"/>
    </location>
</feature>
<reference evidence="1 2" key="1">
    <citation type="submission" date="2021-02" db="EMBL/GenBank/DDBJ databases">
        <title>Activity-based single-cell genomes from oceanic crustal fluid captures similar information to metagenomic and metatranscriptomic surveys with orders of magnitude less sampling.</title>
        <authorList>
            <person name="D'Angelo T.S."/>
            <person name="Orcutt B.N."/>
        </authorList>
    </citation>
    <scope>NUCLEOTIDE SEQUENCE [LARGE SCALE GENOMIC DNA]</scope>
    <source>
        <strain evidence="1">AH-315-G07</strain>
    </source>
</reference>